<comment type="catalytic activity">
    <reaction evidence="5">
        <text>O-acetyl-L-serine + hydrogen sulfide = L-cysteine + acetate</text>
        <dbReference type="Rhea" id="RHEA:14829"/>
        <dbReference type="ChEBI" id="CHEBI:29919"/>
        <dbReference type="ChEBI" id="CHEBI:30089"/>
        <dbReference type="ChEBI" id="CHEBI:35235"/>
        <dbReference type="ChEBI" id="CHEBI:58340"/>
        <dbReference type="EC" id="2.5.1.47"/>
    </reaction>
</comment>
<accession>A0A844XYI6</accession>
<dbReference type="Pfam" id="PF00291">
    <property type="entry name" value="PALP"/>
    <property type="match status" value="1"/>
</dbReference>
<evidence type="ECO:0000313" key="14">
    <source>
        <dbReference type="Proteomes" id="UP000444185"/>
    </source>
</evidence>
<reference evidence="13 14" key="1">
    <citation type="submission" date="2019-12" db="EMBL/GenBank/DDBJ databases">
        <title>Genomic-based taxomic classification of the family Erythrobacteraceae.</title>
        <authorList>
            <person name="Xu L."/>
        </authorList>
    </citation>
    <scope>NUCLEOTIDE SEQUENCE [LARGE SCALE GENOMIC DNA]</scope>
    <source>
        <strain evidence="13 14">DSM 16225</strain>
    </source>
</reference>
<comment type="caution">
    <text evidence="13">The sequence shown here is derived from an EMBL/GenBank/DDBJ whole genome shotgun (WGS) entry which is preliminary data.</text>
</comment>
<dbReference type="PROSITE" id="PS51354">
    <property type="entry name" value="GLUTAREDOXIN_2"/>
    <property type="match status" value="1"/>
</dbReference>
<dbReference type="OrthoDB" id="9805733at2"/>
<dbReference type="Gene3D" id="3.40.30.10">
    <property type="entry name" value="Glutaredoxin"/>
    <property type="match status" value="1"/>
</dbReference>
<dbReference type="InterPro" id="IPR014025">
    <property type="entry name" value="Glutaredoxin_subgr"/>
</dbReference>
<keyword evidence="14" id="KW-1185">Reference proteome</keyword>
<name>A0A844XYI6_9SPHN</name>
<dbReference type="NCBIfam" id="TIGR01139">
    <property type="entry name" value="cysK"/>
    <property type="match status" value="1"/>
</dbReference>
<dbReference type="InterPro" id="IPR036249">
    <property type="entry name" value="Thioredoxin-like_sf"/>
</dbReference>
<evidence type="ECO:0000256" key="8">
    <source>
        <dbReference type="ARBA" id="ARBA00079153"/>
    </source>
</evidence>
<dbReference type="SUPFAM" id="SSF53686">
    <property type="entry name" value="Tryptophan synthase beta subunit-like PLP-dependent enzymes"/>
    <property type="match status" value="1"/>
</dbReference>
<dbReference type="Proteomes" id="UP000444185">
    <property type="component" value="Unassembled WGS sequence"/>
</dbReference>
<dbReference type="Gene3D" id="3.40.50.1100">
    <property type="match status" value="2"/>
</dbReference>
<dbReference type="InterPro" id="IPR001926">
    <property type="entry name" value="TrpB-like_PALP"/>
</dbReference>
<evidence type="ECO:0000256" key="2">
    <source>
        <dbReference type="ARBA" id="ARBA00007103"/>
    </source>
</evidence>
<dbReference type="GO" id="GO:0006535">
    <property type="term" value="P:cysteine biosynthetic process from serine"/>
    <property type="evidence" value="ECO:0007669"/>
    <property type="project" value="InterPro"/>
</dbReference>
<sequence>MNAPFPRPLSRPQGSERRGSVLELVGDTPVVLAEKLSPPGREVWLKLESANPMGSVKDRLALGLIEAAEKDGSLKPGQTVVEATSGNTGIGLALVCARKGYPLVIVMAESFSVERRKILRYLGAKVVLTPASLKGTGMVDKARELAEEHGWFLPRQFENENNEKVHEATTGMEIVRAFADAPLDAFVSGLGTGGTIAGVGRALKAHMPSARIVACEPDNSPVLASGVPQQYAEDGSPAASHPRFRPHPMQGWAPDFIPAVTARAITDGVIDEIVPVAGADALAWSRRLAREEGVFCGITSGATFAAARQLASELPEGSRVLAMIPDTGERYMTTPLFGDIEEDMNEAEIEISRSTPGARFDATPAAAPSAAVPEADKRALAHVDAIIADETQSLVFFALEWCEFCWSAQKLLDLMEVDYRIVHLDGPDYADPAWGGDVRAALAQRSGGTPTIPQIFVGTKHLGGATDLFDAFNDGRLSGIFEDAGIAHKQPGVENAYSLLPKWLQKR</sequence>
<dbReference type="SUPFAM" id="SSF52833">
    <property type="entry name" value="Thioredoxin-like"/>
    <property type="match status" value="1"/>
</dbReference>
<evidence type="ECO:0000256" key="10">
    <source>
        <dbReference type="SAM" id="MobiDB-lite"/>
    </source>
</evidence>
<dbReference type="InterPro" id="IPR002109">
    <property type="entry name" value="Glutaredoxin"/>
</dbReference>
<comment type="cofactor">
    <cofactor evidence="1 9">
        <name>pyridoxal 5'-phosphate</name>
        <dbReference type="ChEBI" id="CHEBI:597326"/>
    </cofactor>
</comment>
<dbReference type="InterPro" id="IPR036052">
    <property type="entry name" value="TrpB-like_PALP_sf"/>
</dbReference>
<feature type="domain" description="Tryptophan synthase beta chain-like PALP" evidence="11">
    <location>
        <begin position="23"/>
        <end position="326"/>
    </location>
</feature>
<dbReference type="PANTHER" id="PTHR10314">
    <property type="entry name" value="CYSTATHIONINE BETA-SYNTHASE"/>
    <property type="match status" value="1"/>
</dbReference>
<evidence type="ECO:0000256" key="4">
    <source>
        <dbReference type="ARBA" id="ARBA00022898"/>
    </source>
</evidence>
<dbReference type="NCBIfam" id="TIGR01136">
    <property type="entry name" value="cysKM"/>
    <property type="match status" value="1"/>
</dbReference>
<feature type="modified residue" description="N6-(pyridoxal phosphate)lysine" evidence="9">
    <location>
        <position position="57"/>
    </location>
</feature>
<evidence type="ECO:0000256" key="3">
    <source>
        <dbReference type="ARBA" id="ARBA00012681"/>
    </source>
</evidence>
<dbReference type="InterPro" id="IPR050214">
    <property type="entry name" value="Cys_Synth/Cystath_Beta-Synth"/>
</dbReference>
<evidence type="ECO:0000256" key="1">
    <source>
        <dbReference type="ARBA" id="ARBA00001933"/>
    </source>
</evidence>
<keyword evidence="13" id="KW-0808">Transferase</keyword>
<evidence type="ECO:0000256" key="6">
    <source>
        <dbReference type="ARBA" id="ARBA00072081"/>
    </source>
</evidence>
<proteinExistence type="inferred from homology"/>
<dbReference type="InterPro" id="IPR005856">
    <property type="entry name" value="Cys_synth"/>
</dbReference>
<gene>
    <name evidence="13" type="primary">cysK</name>
    <name evidence="13" type="ORF">GRI42_06180</name>
</gene>
<dbReference type="GO" id="GO:0004124">
    <property type="term" value="F:cysteine synthase activity"/>
    <property type="evidence" value="ECO:0007669"/>
    <property type="project" value="UniProtKB-EC"/>
</dbReference>
<dbReference type="Pfam" id="PF00462">
    <property type="entry name" value="Glutaredoxin"/>
    <property type="match status" value="1"/>
</dbReference>
<feature type="domain" description="Glutaredoxin" evidence="12">
    <location>
        <begin position="395"/>
        <end position="461"/>
    </location>
</feature>
<evidence type="ECO:0000256" key="7">
    <source>
        <dbReference type="ARBA" id="ARBA00078257"/>
    </source>
</evidence>
<dbReference type="RefSeq" id="WP_160607444.1">
    <property type="nucleotide sequence ID" value="NZ_WTYF01000004.1"/>
</dbReference>
<dbReference type="EC" id="2.5.1.47" evidence="3"/>
<dbReference type="AlphaFoldDB" id="A0A844XYI6"/>
<evidence type="ECO:0000313" key="13">
    <source>
        <dbReference type="EMBL" id="MXO50891.1"/>
    </source>
</evidence>
<dbReference type="CDD" id="cd01561">
    <property type="entry name" value="CBS_like"/>
    <property type="match status" value="1"/>
</dbReference>
<dbReference type="InterPro" id="IPR005859">
    <property type="entry name" value="CysK"/>
</dbReference>
<keyword evidence="4 9" id="KW-0663">Pyridoxal phosphate</keyword>
<evidence type="ECO:0000256" key="9">
    <source>
        <dbReference type="PIRSR" id="PIRSR605856-51"/>
    </source>
</evidence>
<dbReference type="FunFam" id="3.40.50.1100:FF:000003">
    <property type="entry name" value="Cystathionine beta-synthase"/>
    <property type="match status" value="1"/>
</dbReference>
<organism evidence="13 14">
    <name type="scientific">Qipengyuania gaetbuli</name>
    <dbReference type="NCBI Taxonomy" id="266952"/>
    <lineage>
        <taxon>Bacteria</taxon>
        <taxon>Pseudomonadati</taxon>
        <taxon>Pseudomonadota</taxon>
        <taxon>Alphaproteobacteria</taxon>
        <taxon>Sphingomonadales</taxon>
        <taxon>Erythrobacteraceae</taxon>
        <taxon>Qipengyuania</taxon>
    </lineage>
</organism>
<dbReference type="PRINTS" id="PR00160">
    <property type="entry name" value="GLUTAREDOXIN"/>
</dbReference>
<evidence type="ECO:0000259" key="12">
    <source>
        <dbReference type="Pfam" id="PF00462"/>
    </source>
</evidence>
<evidence type="ECO:0000259" key="11">
    <source>
        <dbReference type="Pfam" id="PF00291"/>
    </source>
</evidence>
<comment type="similarity">
    <text evidence="2">Belongs to the cysteine synthase/cystathionine beta-synthase family.</text>
</comment>
<protein>
    <recommendedName>
        <fullName evidence="6">Cysteine synthase B</fullName>
        <ecNumber evidence="3">2.5.1.47</ecNumber>
    </recommendedName>
    <alternativeName>
        <fullName evidence="7">O-acetylserine (thiol)-lyase B</fullName>
    </alternativeName>
    <alternativeName>
        <fullName evidence="8">O-acetylserine sulfhydrylase B</fullName>
    </alternativeName>
</protein>
<feature type="region of interest" description="Disordered" evidence="10">
    <location>
        <begin position="224"/>
        <end position="247"/>
    </location>
</feature>
<dbReference type="EMBL" id="WTYF01000004">
    <property type="protein sequence ID" value="MXO50891.1"/>
    <property type="molecule type" value="Genomic_DNA"/>
</dbReference>
<evidence type="ECO:0000256" key="5">
    <source>
        <dbReference type="ARBA" id="ARBA00047931"/>
    </source>
</evidence>